<sequence length="339" mass="35947">MQHFIRHLLFIFAAAVLGLSALPARALTCATTTSTISETVDIGNIIKVSSSELIAGQKIWVSPTISARFTCSDTDKHPKGESAYFWLDPGNKAGTLPAFIKIGITYNGADYLLRNGQKVEIGPATICRGDCTQTAIPVTFDLNYQVYIIATGSAITNSGVIAKDLKLSLFQVDGEGGLRNGRVGDNYNLLITGLNQINAMACVPTVAISPSEIDFGTLSTGNARPGQMEKVRSFTVTYGLSQKGSGIACGTEDLFATFSSVNKIQDAAIVLPESDSGFGIILSKSTTMTPRIEMNAPEKIPIKVGVPLTQPYFAGVLWTTTAPKTGAFSATATITVTFQ</sequence>
<evidence type="ECO:0000313" key="3">
    <source>
        <dbReference type="EMBL" id="VFS81537.1"/>
    </source>
</evidence>
<protein>
    <submittedName>
        <fullName evidence="3">P pilus assembly protein, pilin FimA</fullName>
    </submittedName>
</protein>
<proteinExistence type="predicted"/>
<organism evidence="3 4">
    <name type="scientific">Raoultella terrigena</name>
    <name type="common">Klebsiella terrigena</name>
    <dbReference type="NCBI Taxonomy" id="577"/>
    <lineage>
        <taxon>Bacteria</taxon>
        <taxon>Pseudomonadati</taxon>
        <taxon>Pseudomonadota</taxon>
        <taxon>Gammaproteobacteria</taxon>
        <taxon>Enterobacterales</taxon>
        <taxon>Enterobacteriaceae</taxon>
        <taxon>Klebsiella/Raoultella group</taxon>
        <taxon>Raoultella</taxon>
    </lineage>
</organism>
<feature type="chain" id="PRO_5019855457" evidence="1">
    <location>
        <begin position="27"/>
        <end position="339"/>
    </location>
</feature>
<dbReference type="EMBL" id="CAADJG010000002">
    <property type="protein sequence ID" value="VFS81537.1"/>
    <property type="molecule type" value="Genomic_DNA"/>
</dbReference>
<dbReference type="InterPro" id="IPR008966">
    <property type="entry name" value="Adhesion_dom_sf"/>
</dbReference>
<name>A0A485C5V2_RAOTE</name>
<feature type="signal peptide" evidence="1">
    <location>
        <begin position="1"/>
        <end position="26"/>
    </location>
</feature>
<dbReference type="InterPro" id="IPR036937">
    <property type="entry name" value="Adhesion_dom_fimbrial_sf"/>
</dbReference>
<dbReference type="SUPFAM" id="SSF49401">
    <property type="entry name" value="Bacterial adhesins"/>
    <property type="match status" value="1"/>
</dbReference>
<evidence type="ECO:0000259" key="2">
    <source>
        <dbReference type="Pfam" id="PF00419"/>
    </source>
</evidence>
<dbReference type="GO" id="GO:0009289">
    <property type="term" value="C:pilus"/>
    <property type="evidence" value="ECO:0007669"/>
    <property type="project" value="InterPro"/>
</dbReference>
<dbReference type="GO" id="GO:0007155">
    <property type="term" value="P:cell adhesion"/>
    <property type="evidence" value="ECO:0007669"/>
    <property type="project" value="InterPro"/>
</dbReference>
<evidence type="ECO:0000313" key="4">
    <source>
        <dbReference type="Proteomes" id="UP000332594"/>
    </source>
</evidence>
<dbReference type="RefSeq" id="WP_134527345.1">
    <property type="nucleotide sequence ID" value="NZ_BJNO01000023.1"/>
</dbReference>
<accession>A0A485C5V2</accession>
<feature type="domain" description="Fimbrial-type adhesion" evidence="2">
    <location>
        <begin position="201"/>
        <end position="339"/>
    </location>
</feature>
<reference evidence="3 4" key="1">
    <citation type="submission" date="2019-03" db="EMBL/GenBank/DDBJ databases">
        <authorList>
            <consortium name="Pathogen Informatics"/>
        </authorList>
    </citation>
    <scope>NUCLEOTIDE SEQUENCE [LARGE SCALE GENOMIC DNA]</scope>
    <source>
        <strain evidence="3 4">NCTC13038</strain>
    </source>
</reference>
<dbReference type="Pfam" id="PF00419">
    <property type="entry name" value="Fimbrial"/>
    <property type="match status" value="1"/>
</dbReference>
<dbReference type="InterPro" id="IPR000259">
    <property type="entry name" value="Adhesion_dom_fimbrial"/>
</dbReference>
<evidence type="ECO:0000256" key="1">
    <source>
        <dbReference type="SAM" id="SignalP"/>
    </source>
</evidence>
<dbReference type="Gene3D" id="2.60.40.1090">
    <property type="entry name" value="Fimbrial-type adhesion domain"/>
    <property type="match status" value="1"/>
</dbReference>
<dbReference type="AlphaFoldDB" id="A0A485C5V2"/>
<gene>
    <name evidence="3" type="ORF">NCTC13038_04447</name>
</gene>
<dbReference type="Proteomes" id="UP000332594">
    <property type="component" value="Unassembled WGS sequence"/>
</dbReference>
<keyword evidence="1" id="KW-0732">Signal</keyword>